<dbReference type="GO" id="GO:0005930">
    <property type="term" value="C:axoneme"/>
    <property type="evidence" value="ECO:0007669"/>
    <property type="project" value="UniProtKB-SubCell"/>
</dbReference>
<evidence type="ECO:0000256" key="2">
    <source>
        <dbReference type="ARBA" id="ARBA00022527"/>
    </source>
</evidence>
<sequence>MLLRAAAVLCALLHLAAAHDDQQATTLQSLRAIATNFDTATAAAPGRPWDPSAAGPCPPPGAANNDTWKGVTCDADGIVVSLSLAGLGLQGPLPPALAQLGTLRLLNLSGNAFTGSLPAAWLAPDAFANLTSADLHSNRLGAVLPDGLLSLASEVILLGSNLLNGSLPGNWQSSTLRVLGLGNNSLTGQLPSGWAMQGRLPALRELSLQANQLQGSVPAQYWTDGSFLPGLALAAEPGNPAVCGPVPPLSPELLGSNVTQLTAANVMYTGNTTTTLTVSAKGLFRPGASVTVTNWLGSCTQPCTAETLPAAVRQQGASWPPSIATNIYDLSRNYSISIADILLSNPGAAAARPDGAPLQLPCYAPLSAGAQGNYRGGNVAFGMFAGGNQAEGPEGLPGAAAAGRVVGTLPNQYNTSSFYTGSLGPASNGTAGVSQLLEPVWWFVDLLVPFQVSTVVVTAGDGQELRNASLYIGSSPSSVFDNTLVAERFSVAAGKQLALAASGTAGRYVVLYTGTQQEGSMSLADVQVYTAETNAAAAKNVSLRHISTSTYQDVAPQGTPAQDLLALTDNNGTTCVSLPLSPNSSWLAAALVDLGYQAPVGSVALAVGSQLPPGTTARFFVTANRGDRLQPGSPGECASEALALGSPGGWQAQECNQTGRWVAVTLSTPPSNSSDQAATVQLCEVQVSLTQSPSSEVPGSTSDSNSSSGLSAGAIAGIAVGAAAGLCLLLLLAAYLRWRHRFRGQVPEQQQEAEAAAAKGDVEMSIGDGKAFSSHSPGGGRGGGASAAVLASDAMGDAAGSSINGGSGRLSEGMAAAAAAATSAARLAGRGQSAARHELQLMDEFVRQLVGRSTSTPLPSPAHSSGSGVPPTAAHPDEQLLGSGGRKGTDLSKLPPGFFDVKFDELQLQQQLGEGSFGKVFLATYCGTLVAVKLIEQPSGTDASGTVLPSNTVRELAKEALLMSKLRHPNVCLYLGACLEPPCLVLEYCAKKSLFALLTAGRSDPRVAKQLGWGRLLGMALDAATGMLYLHTRNPPLAHRDLKSANLLVDSHWRAKVADFNLSGAARDIGAASCSTILMNNPRWMPPEVLGGGEQGHLSADVWAFGTVLWEVMTWRLPFEGMNVFSIIALVQSKGADALAVPPPDELPAGRCACFAEYTALMRDCWAHDPSHRPGFASIVDRLRAMAASQAASGPEQPKPVAAAALAPAAVPTGPPAAAPQAWRAVSVAPPSPSDAASPYDGFVAMMRHPEQQTPFAAAQVDAQLDIMERQPGTVGTPASQPSAT</sequence>
<keyword evidence="7" id="KW-0675">Receptor</keyword>
<feature type="chain" id="PRO_5038912850" description="Protein kinase domain-containing protein" evidence="11">
    <location>
        <begin position="19"/>
        <end position="1285"/>
    </location>
</feature>
<evidence type="ECO:0000313" key="13">
    <source>
        <dbReference type="EMBL" id="KAI3431261.1"/>
    </source>
</evidence>
<feature type="compositionally biased region" description="Polar residues" evidence="9">
    <location>
        <begin position="853"/>
        <end position="867"/>
    </location>
</feature>
<keyword evidence="6 8" id="KW-0067">ATP-binding</keyword>
<keyword evidence="11" id="KW-0732">Signal</keyword>
<dbReference type="SUPFAM" id="SSF49785">
    <property type="entry name" value="Galactose-binding domain-like"/>
    <property type="match status" value="1"/>
</dbReference>
<feature type="region of interest" description="Disordered" evidence="9">
    <location>
        <begin position="1211"/>
        <end position="1231"/>
    </location>
</feature>
<dbReference type="InterPro" id="IPR001245">
    <property type="entry name" value="Ser-Thr/Tyr_kinase_cat_dom"/>
</dbReference>
<keyword evidence="5" id="KW-0418">Kinase</keyword>
<dbReference type="InterPro" id="IPR000719">
    <property type="entry name" value="Prot_kinase_dom"/>
</dbReference>
<feature type="binding site" evidence="8">
    <location>
        <position position="933"/>
    </location>
    <ligand>
        <name>ATP</name>
        <dbReference type="ChEBI" id="CHEBI:30616"/>
    </ligand>
</feature>
<keyword evidence="2" id="KW-0723">Serine/threonine-protein kinase</keyword>
<dbReference type="PANTHER" id="PTHR48007:SF4">
    <property type="entry name" value="LEUCINE-RICH REPEAT RECEPTOR-LIKE PROTEIN KINASE PXC1"/>
    <property type="match status" value="1"/>
</dbReference>
<dbReference type="InterPro" id="IPR008979">
    <property type="entry name" value="Galactose-bd-like_sf"/>
</dbReference>
<dbReference type="PROSITE" id="PS00108">
    <property type="entry name" value="PROTEIN_KINASE_ST"/>
    <property type="match status" value="1"/>
</dbReference>
<dbReference type="SUPFAM" id="SSF56112">
    <property type="entry name" value="Protein kinase-like (PK-like)"/>
    <property type="match status" value="1"/>
</dbReference>
<dbReference type="SMART" id="SM00220">
    <property type="entry name" value="S_TKc"/>
    <property type="match status" value="1"/>
</dbReference>
<evidence type="ECO:0000313" key="14">
    <source>
        <dbReference type="Proteomes" id="UP001055712"/>
    </source>
</evidence>
<feature type="compositionally biased region" description="Low complexity" evidence="9">
    <location>
        <begin position="1219"/>
        <end position="1231"/>
    </location>
</feature>
<evidence type="ECO:0000259" key="12">
    <source>
        <dbReference type="PROSITE" id="PS50011"/>
    </source>
</evidence>
<keyword evidence="3" id="KW-0808">Transferase</keyword>
<dbReference type="EMBL" id="SIDB01000006">
    <property type="protein sequence ID" value="KAI3431261.1"/>
    <property type="molecule type" value="Genomic_DNA"/>
</dbReference>
<dbReference type="OrthoDB" id="514180at2759"/>
<evidence type="ECO:0000256" key="7">
    <source>
        <dbReference type="ARBA" id="ARBA00023170"/>
    </source>
</evidence>
<evidence type="ECO:0000256" key="4">
    <source>
        <dbReference type="ARBA" id="ARBA00022741"/>
    </source>
</evidence>
<feature type="region of interest" description="Disordered" evidence="9">
    <location>
        <begin position="43"/>
        <end position="63"/>
    </location>
</feature>
<evidence type="ECO:0000256" key="3">
    <source>
        <dbReference type="ARBA" id="ARBA00022679"/>
    </source>
</evidence>
<feature type="region of interest" description="Disordered" evidence="9">
    <location>
        <begin position="766"/>
        <end position="786"/>
    </location>
</feature>
<reference evidence="13" key="2">
    <citation type="submission" date="2020-11" db="EMBL/GenBank/DDBJ databases">
        <authorList>
            <person name="Cecchin M."/>
            <person name="Marcolungo L."/>
            <person name="Rossato M."/>
            <person name="Girolomoni L."/>
            <person name="Cosentino E."/>
            <person name="Cuine S."/>
            <person name="Li-Beisson Y."/>
            <person name="Delledonne M."/>
            <person name="Ballottari M."/>
        </authorList>
    </citation>
    <scope>NUCLEOTIDE SEQUENCE</scope>
    <source>
        <strain evidence="13">211/11P</strain>
        <tissue evidence="13">Whole cell</tissue>
    </source>
</reference>
<keyword evidence="10" id="KW-0472">Membrane</keyword>
<dbReference type="GO" id="GO:0005524">
    <property type="term" value="F:ATP binding"/>
    <property type="evidence" value="ECO:0007669"/>
    <property type="project" value="UniProtKB-UniRule"/>
</dbReference>
<dbReference type="CDD" id="cd13999">
    <property type="entry name" value="STKc_MAP3K-like"/>
    <property type="match status" value="1"/>
</dbReference>
<dbReference type="Pfam" id="PF07714">
    <property type="entry name" value="PK_Tyr_Ser-Thr"/>
    <property type="match status" value="1"/>
</dbReference>
<name>A0A9D4TPU3_CHLVU</name>
<evidence type="ECO:0000256" key="5">
    <source>
        <dbReference type="ARBA" id="ARBA00022777"/>
    </source>
</evidence>
<dbReference type="PROSITE" id="PS50011">
    <property type="entry name" value="PROTEIN_KINASE_DOM"/>
    <property type="match status" value="1"/>
</dbReference>
<protein>
    <recommendedName>
        <fullName evidence="12">Protein kinase domain-containing protein</fullName>
    </recommendedName>
</protein>
<proteinExistence type="predicted"/>
<dbReference type="PANTHER" id="PTHR48007">
    <property type="entry name" value="LEUCINE-RICH REPEAT RECEPTOR-LIKE PROTEIN KINASE PXC1"/>
    <property type="match status" value="1"/>
</dbReference>
<accession>A0A9D4TPU3</accession>
<evidence type="ECO:0000256" key="8">
    <source>
        <dbReference type="PROSITE-ProRule" id="PRU10141"/>
    </source>
</evidence>
<keyword evidence="10" id="KW-1133">Transmembrane helix</keyword>
<evidence type="ECO:0000256" key="6">
    <source>
        <dbReference type="ARBA" id="ARBA00022840"/>
    </source>
</evidence>
<dbReference type="Proteomes" id="UP001055712">
    <property type="component" value="Unassembled WGS sequence"/>
</dbReference>
<dbReference type="InterPro" id="IPR046959">
    <property type="entry name" value="PRK1-6/SRF4-like"/>
</dbReference>
<feature type="transmembrane region" description="Helical" evidence="10">
    <location>
        <begin position="710"/>
        <end position="736"/>
    </location>
</feature>
<comment type="caution">
    <text evidence="13">The sequence shown here is derived from an EMBL/GenBank/DDBJ whole genome shotgun (WGS) entry which is preliminary data.</text>
</comment>
<dbReference type="InterPro" id="IPR032675">
    <property type="entry name" value="LRR_dom_sf"/>
</dbReference>
<feature type="region of interest" description="Disordered" evidence="9">
    <location>
        <begin position="853"/>
        <end position="887"/>
    </location>
</feature>
<keyword evidence="4 8" id="KW-0547">Nucleotide-binding</keyword>
<organism evidence="13 14">
    <name type="scientific">Chlorella vulgaris</name>
    <name type="common">Green alga</name>
    <dbReference type="NCBI Taxonomy" id="3077"/>
    <lineage>
        <taxon>Eukaryota</taxon>
        <taxon>Viridiplantae</taxon>
        <taxon>Chlorophyta</taxon>
        <taxon>core chlorophytes</taxon>
        <taxon>Trebouxiophyceae</taxon>
        <taxon>Chlorellales</taxon>
        <taxon>Chlorellaceae</taxon>
        <taxon>Chlorella clade</taxon>
        <taxon>Chlorella</taxon>
    </lineage>
</organism>
<dbReference type="Gene3D" id="2.60.120.260">
    <property type="entry name" value="Galactose-binding domain-like"/>
    <property type="match status" value="1"/>
</dbReference>
<reference evidence="13" key="1">
    <citation type="journal article" date="2019" name="Plant J.">
        <title>Chlorella vulgaris genome assembly and annotation reveals the molecular basis for metabolic acclimation to high light conditions.</title>
        <authorList>
            <person name="Cecchin M."/>
            <person name="Marcolungo L."/>
            <person name="Rossato M."/>
            <person name="Girolomoni L."/>
            <person name="Cosentino E."/>
            <person name="Cuine S."/>
            <person name="Li-Beisson Y."/>
            <person name="Delledonne M."/>
            <person name="Ballottari M."/>
        </authorList>
    </citation>
    <scope>NUCLEOTIDE SEQUENCE</scope>
    <source>
        <strain evidence="13">211/11P</strain>
    </source>
</reference>
<gene>
    <name evidence="13" type="ORF">D9Q98_004323</name>
</gene>
<dbReference type="InterPro" id="IPR008271">
    <property type="entry name" value="Ser/Thr_kinase_AS"/>
</dbReference>
<keyword evidence="10" id="KW-0812">Transmembrane</keyword>
<feature type="signal peptide" evidence="11">
    <location>
        <begin position="1"/>
        <end position="18"/>
    </location>
</feature>
<dbReference type="InterPro" id="IPR017441">
    <property type="entry name" value="Protein_kinase_ATP_BS"/>
</dbReference>
<evidence type="ECO:0000256" key="9">
    <source>
        <dbReference type="SAM" id="MobiDB-lite"/>
    </source>
</evidence>
<evidence type="ECO:0000256" key="11">
    <source>
        <dbReference type="SAM" id="SignalP"/>
    </source>
</evidence>
<keyword evidence="14" id="KW-1185">Reference proteome</keyword>
<dbReference type="GO" id="GO:0004674">
    <property type="term" value="F:protein serine/threonine kinase activity"/>
    <property type="evidence" value="ECO:0007669"/>
    <property type="project" value="UniProtKB-KW"/>
</dbReference>
<feature type="domain" description="Protein kinase" evidence="12">
    <location>
        <begin position="906"/>
        <end position="1186"/>
    </location>
</feature>
<evidence type="ECO:0000256" key="10">
    <source>
        <dbReference type="SAM" id="Phobius"/>
    </source>
</evidence>
<dbReference type="Gene3D" id="3.80.10.10">
    <property type="entry name" value="Ribonuclease Inhibitor"/>
    <property type="match status" value="1"/>
</dbReference>
<dbReference type="PROSITE" id="PS00107">
    <property type="entry name" value="PROTEIN_KINASE_ATP"/>
    <property type="match status" value="1"/>
</dbReference>
<comment type="subcellular location">
    <subcellularLocation>
        <location evidence="1">Cytoplasm</location>
        <location evidence="1">Cytoskeleton</location>
        <location evidence="1">Cilium axoneme</location>
    </subcellularLocation>
</comment>
<dbReference type="InterPro" id="IPR011009">
    <property type="entry name" value="Kinase-like_dom_sf"/>
</dbReference>
<evidence type="ECO:0000256" key="1">
    <source>
        <dbReference type="ARBA" id="ARBA00004430"/>
    </source>
</evidence>
<dbReference type="Gene3D" id="1.10.510.10">
    <property type="entry name" value="Transferase(Phosphotransferase) domain 1"/>
    <property type="match status" value="1"/>
</dbReference>
<dbReference type="SUPFAM" id="SSF52058">
    <property type="entry name" value="L domain-like"/>
    <property type="match status" value="1"/>
</dbReference>